<name>A0A0D8XUY7_DICVI</name>
<comment type="similarity">
    <text evidence="7">Belongs to the DHHC palmitoyltransferase family.</text>
</comment>
<evidence type="ECO:0000256" key="5">
    <source>
        <dbReference type="ARBA" id="ARBA00023136"/>
    </source>
</evidence>
<evidence type="ECO:0000256" key="1">
    <source>
        <dbReference type="ARBA" id="ARBA00004141"/>
    </source>
</evidence>
<evidence type="ECO:0000256" key="2">
    <source>
        <dbReference type="ARBA" id="ARBA00022679"/>
    </source>
</evidence>
<evidence type="ECO:0000256" key="4">
    <source>
        <dbReference type="ARBA" id="ARBA00022989"/>
    </source>
</evidence>
<dbReference type="STRING" id="29172.A0A0D8XUY7"/>
<sequence length="396" mass="46112">MVFFLVVFLAGFLYFPLLRKATFQFAFKVVPFISLFQVFRWVPVLIILAAVGWGYYAYVVELCIKTLDNNIQRVLYLVFFHIVLLLFCASYYRTIFSTLRPPPSIFFLDKECLNELNTCDKDDQSEQAILSRYVLMHRIPVKTRDFSRGIRYCSKCKCIKPDRAHHCSICGHCILKFDHHCPWVNNCVNFYNYKFFLLFLGYGFLFCLFVFFTDLPYFIQFWMRDYQEHSIKASNFHLLFLVLISGMFAISLSCLFSYHLFLTARNRTTVESFRAPMLEEGPDKRAFDHGIRANYREVFGYDPRLWMLPIFSSGGDGSVFPIRQSGVYAFDNRTRNTDTFMSPNTVYLAQVRSNGHKPNDNENLSEGHGKRSNAYLPLSTTTTTTTIPSVSVSEMV</sequence>
<keyword evidence="6 7" id="KW-0012">Acyltransferase</keyword>
<comment type="catalytic activity">
    <reaction evidence="7">
        <text>L-cysteinyl-[protein] + hexadecanoyl-CoA = S-hexadecanoyl-L-cysteinyl-[protein] + CoA</text>
        <dbReference type="Rhea" id="RHEA:36683"/>
        <dbReference type="Rhea" id="RHEA-COMP:10131"/>
        <dbReference type="Rhea" id="RHEA-COMP:11032"/>
        <dbReference type="ChEBI" id="CHEBI:29950"/>
        <dbReference type="ChEBI" id="CHEBI:57287"/>
        <dbReference type="ChEBI" id="CHEBI:57379"/>
        <dbReference type="ChEBI" id="CHEBI:74151"/>
        <dbReference type="EC" id="2.3.1.225"/>
    </reaction>
</comment>
<feature type="compositionally biased region" description="Basic and acidic residues" evidence="8">
    <location>
        <begin position="357"/>
        <end position="369"/>
    </location>
</feature>
<reference evidence="10 11" key="1">
    <citation type="submission" date="2013-11" db="EMBL/GenBank/DDBJ databases">
        <title>Draft genome of the bovine lungworm Dictyocaulus viviparus.</title>
        <authorList>
            <person name="Mitreva M."/>
        </authorList>
    </citation>
    <scope>NUCLEOTIDE SEQUENCE [LARGE SCALE GENOMIC DNA]</scope>
    <source>
        <strain evidence="10 11">HannoverDv2000</strain>
    </source>
</reference>
<dbReference type="AlphaFoldDB" id="A0A0D8XUY7"/>
<dbReference type="GO" id="GO:0019706">
    <property type="term" value="F:protein-cysteine S-palmitoyltransferase activity"/>
    <property type="evidence" value="ECO:0007669"/>
    <property type="project" value="UniProtKB-EC"/>
</dbReference>
<dbReference type="PANTHER" id="PTHR12246">
    <property type="entry name" value="PALMITOYLTRANSFERASE ZDHHC16"/>
    <property type="match status" value="1"/>
</dbReference>
<keyword evidence="3 7" id="KW-0812">Transmembrane</keyword>
<dbReference type="InterPro" id="IPR001594">
    <property type="entry name" value="Palmitoyltrfase_DHHC"/>
</dbReference>
<dbReference type="GO" id="GO:0016020">
    <property type="term" value="C:membrane"/>
    <property type="evidence" value="ECO:0007669"/>
    <property type="project" value="UniProtKB-SubCell"/>
</dbReference>
<feature type="domain" description="Palmitoyltransferase DHHC" evidence="9">
    <location>
        <begin position="151"/>
        <end position="273"/>
    </location>
</feature>
<evidence type="ECO:0000313" key="10">
    <source>
        <dbReference type="EMBL" id="KJH48320.1"/>
    </source>
</evidence>
<protein>
    <recommendedName>
        <fullName evidence="7">Palmitoyltransferase</fullName>
        <ecNumber evidence="7">2.3.1.225</ecNumber>
    </recommendedName>
</protein>
<feature type="transmembrane region" description="Helical" evidence="7">
    <location>
        <begin position="74"/>
        <end position="92"/>
    </location>
</feature>
<dbReference type="OrthoDB" id="9909019at2759"/>
<keyword evidence="11" id="KW-1185">Reference proteome</keyword>
<keyword evidence="2 7" id="KW-0808">Transferase</keyword>
<dbReference type="Pfam" id="PF01529">
    <property type="entry name" value="DHHC"/>
    <property type="match status" value="1"/>
</dbReference>
<accession>A0A0D8XUY7</accession>
<evidence type="ECO:0000256" key="3">
    <source>
        <dbReference type="ARBA" id="ARBA00022692"/>
    </source>
</evidence>
<evidence type="ECO:0000256" key="7">
    <source>
        <dbReference type="RuleBase" id="RU079119"/>
    </source>
</evidence>
<keyword evidence="5 7" id="KW-0472">Membrane</keyword>
<feature type="region of interest" description="Disordered" evidence="8">
    <location>
        <begin position="353"/>
        <end position="380"/>
    </location>
</feature>
<reference evidence="11" key="2">
    <citation type="journal article" date="2016" name="Sci. Rep.">
        <title>Dictyocaulus viviparus genome, variome and transcriptome elucidate lungworm biology and support future intervention.</title>
        <authorList>
            <person name="McNulty S.N."/>
            <person name="Strube C."/>
            <person name="Rosa B.A."/>
            <person name="Martin J.C."/>
            <person name="Tyagi R."/>
            <person name="Choi Y.J."/>
            <person name="Wang Q."/>
            <person name="Hallsworth Pepin K."/>
            <person name="Zhang X."/>
            <person name="Ozersky P."/>
            <person name="Wilson R.K."/>
            <person name="Sternberg P.W."/>
            <person name="Gasser R.B."/>
            <person name="Mitreva M."/>
        </authorList>
    </citation>
    <scope>NUCLEOTIDE SEQUENCE [LARGE SCALE GENOMIC DNA]</scope>
    <source>
        <strain evidence="11">HannoverDv2000</strain>
    </source>
</reference>
<dbReference type="EC" id="2.3.1.225" evidence="7"/>
<dbReference type="Proteomes" id="UP000053766">
    <property type="component" value="Unassembled WGS sequence"/>
</dbReference>
<evidence type="ECO:0000259" key="9">
    <source>
        <dbReference type="Pfam" id="PF01529"/>
    </source>
</evidence>
<keyword evidence="4 7" id="KW-1133">Transmembrane helix</keyword>
<dbReference type="PROSITE" id="PS50216">
    <property type="entry name" value="DHHC"/>
    <property type="match status" value="1"/>
</dbReference>
<comment type="subcellular location">
    <subcellularLocation>
        <location evidence="1">Membrane</location>
        <topology evidence="1">Multi-pass membrane protein</topology>
    </subcellularLocation>
</comment>
<feature type="transmembrane region" description="Helical" evidence="7">
    <location>
        <begin position="44"/>
        <end position="62"/>
    </location>
</feature>
<gene>
    <name evidence="10" type="ORF">DICVIV_05561</name>
</gene>
<dbReference type="EMBL" id="KN716271">
    <property type="protein sequence ID" value="KJH48320.1"/>
    <property type="molecule type" value="Genomic_DNA"/>
</dbReference>
<comment type="domain">
    <text evidence="7">The DHHC domain is required for palmitoyltransferase activity.</text>
</comment>
<feature type="transmembrane region" description="Helical" evidence="7">
    <location>
        <begin position="238"/>
        <end position="261"/>
    </location>
</feature>
<feature type="transmembrane region" description="Helical" evidence="7">
    <location>
        <begin position="195"/>
        <end position="217"/>
    </location>
</feature>
<dbReference type="InterPro" id="IPR039859">
    <property type="entry name" value="PFA4/ZDH16/20/ERF2-like"/>
</dbReference>
<evidence type="ECO:0000313" key="11">
    <source>
        <dbReference type="Proteomes" id="UP000053766"/>
    </source>
</evidence>
<proteinExistence type="inferred from homology"/>
<organism evidence="10 11">
    <name type="scientific">Dictyocaulus viviparus</name>
    <name type="common">Bovine lungworm</name>
    <dbReference type="NCBI Taxonomy" id="29172"/>
    <lineage>
        <taxon>Eukaryota</taxon>
        <taxon>Metazoa</taxon>
        <taxon>Ecdysozoa</taxon>
        <taxon>Nematoda</taxon>
        <taxon>Chromadorea</taxon>
        <taxon>Rhabditida</taxon>
        <taxon>Rhabditina</taxon>
        <taxon>Rhabditomorpha</taxon>
        <taxon>Strongyloidea</taxon>
        <taxon>Metastrongylidae</taxon>
        <taxon>Dictyocaulus</taxon>
    </lineage>
</organism>
<evidence type="ECO:0000256" key="6">
    <source>
        <dbReference type="ARBA" id="ARBA00023315"/>
    </source>
</evidence>
<evidence type="ECO:0000256" key="8">
    <source>
        <dbReference type="SAM" id="MobiDB-lite"/>
    </source>
</evidence>